<organism evidence="1 2">
    <name type="scientific">Racocetra persica</name>
    <dbReference type="NCBI Taxonomy" id="160502"/>
    <lineage>
        <taxon>Eukaryota</taxon>
        <taxon>Fungi</taxon>
        <taxon>Fungi incertae sedis</taxon>
        <taxon>Mucoromycota</taxon>
        <taxon>Glomeromycotina</taxon>
        <taxon>Glomeromycetes</taxon>
        <taxon>Diversisporales</taxon>
        <taxon>Gigasporaceae</taxon>
        <taxon>Racocetra</taxon>
    </lineage>
</organism>
<proteinExistence type="predicted"/>
<evidence type="ECO:0000313" key="2">
    <source>
        <dbReference type="Proteomes" id="UP000789920"/>
    </source>
</evidence>
<name>A0ACA9RPR5_9GLOM</name>
<reference evidence="1" key="1">
    <citation type="submission" date="2021-06" db="EMBL/GenBank/DDBJ databases">
        <authorList>
            <person name="Kallberg Y."/>
            <person name="Tangrot J."/>
            <person name="Rosling A."/>
        </authorList>
    </citation>
    <scope>NUCLEOTIDE SEQUENCE</scope>
    <source>
        <strain evidence="1">MA461A</strain>
    </source>
</reference>
<sequence>NLKAVESELKKLHQWATSVASKQEFFLAGLTISKTQIHLLPETARA</sequence>
<dbReference type="EMBL" id="CAJVQC010062437">
    <property type="protein sequence ID" value="CAG8802664.1"/>
    <property type="molecule type" value="Genomic_DNA"/>
</dbReference>
<feature type="non-terminal residue" evidence="1">
    <location>
        <position position="46"/>
    </location>
</feature>
<feature type="non-terminal residue" evidence="1">
    <location>
        <position position="1"/>
    </location>
</feature>
<comment type="caution">
    <text evidence="1">The sequence shown here is derived from an EMBL/GenBank/DDBJ whole genome shotgun (WGS) entry which is preliminary data.</text>
</comment>
<keyword evidence="2" id="KW-1185">Reference proteome</keyword>
<evidence type="ECO:0000313" key="1">
    <source>
        <dbReference type="EMBL" id="CAG8802664.1"/>
    </source>
</evidence>
<protein>
    <submittedName>
        <fullName evidence="1">9121_t:CDS:1</fullName>
    </submittedName>
</protein>
<accession>A0ACA9RPR5</accession>
<dbReference type="Proteomes" id="UP000789920">
    <property type="component" value="Unassembled WGS sequence"/>
</dbReference>
<gene>
    <name evidence="1" type="ORF">RPERSI_LOCUS21368</name>
</gene>